<evidence type="ECO:0000256" key="1">
    <source>
        <dbReference type="SAM" id="MobiDB-lite"/>
    </source>
</evidence>
<keyword evidence="3" id="KW-1185">Reference proteome</keyword>
<proteinExistence type="predicted"/>
<organism evidence="2 3">
    <name type="scientific">Aspergillus pseudoustus</name>
    <dbReference type="NCBI Taxonomy" id="1810923"/>
    <lineage>
        <taxon>Eukaryota</taxon>
        <taxon>Fungi</taxon>
        <taxon>Dikarya</taxon>
        <taxon>Ascomycota</taxon>
        <taxon>Pezizomycotina</taxon>
        <taxon>Eurotiomycetes</taxon>
        <taxon>Eurotiomycetidae</taxon>
        <taxon>Eurotiales</taxon>
        <taxon>Aspergillaceae</taxon>
        <taxon>Aspergillus</taxon>
        <taxon>Aspergillus subgen. Nidulantes</taxon>
    </lineage>
</organism>
<name>A0ABR4K2R0_9EURO</name>
<evidence type="ECO:0000313" key="2">
    <source>
        <dbReference type="EMBL" id="KAL2846615.1"/>
    </source>
</evidence>
<accession>A0ABR4K2R0</accession>
<comment type="caution">
    <text evidence="2">The sequence shown here is derived from an EMBL/GenBank/DDBJ whole genome shotgun (WGS) entry which is preliminary data.</text>
</comment>
<protein>
    <submittedName>
        <fullName evidence="2">Uncharacterized protein</fullName>
    </submittedName>
</protein>
<sequence length="322" mass="36147">MALLTPAQLLHRFGKKLRQLGRLIILQRDDLLWRLEAGGAIQWYSFWTGGSSGPSIPWTGCEDEYWVSFGLVEPGPGETRDVLDQDAFRQFAEEFSIDFKELRSLERRWVADFSRRLTALEYVRSFIVEKETFEHDFPGYSNMEAVPLLLPTVPMLPKCDIQTTFSAKYPMPLVAESPMNMTYTFESNAGQEWDNLLGASYATQTLDTVDTVPESDDGTSPSDSCVYSPPEDELITSHEPSTLPGYVASPGPASDRVSQRQPALITDYFSKMALQLLQACSIVDKGKPLSDDQIQNVINVHNSVSVCLGWDFLLYGGAYKER</sequence>
<dbReference type="Proteomes" id="UP001610446">
    <property type="component" value="Unassembled WGS sequence"/>
</dbReference>
<gene>
    <name evidence="2" type="ORF">BJY01DRAFT_247147</name>
</gene>
<dbReference type="EMBL" id="JBFXLU010000062">
    <property type="protein sequence ID" value="KAL2846615.1"/>
    <property type="molecule type" value="Genomic_DNA"/>
</dbReference>
<reference evidence="2 3" key="1">
    <citation type="submission" date="2024-07" db="EMBL/GenBank/DDBJ databases">
        <title>Section-level genome sequencing and comparative genomics of Aspergillus sections Usti and Cavernicolus.</title>
        <authorList>
            <consortium name="Lawrence Berkeley National Laboratory"/>
            <person name="Nybo J.L."/>
            <person name="Vesth T.C."/>
            <person name="Theobald S."/>
            <person name="Frisvad J.C."/>
            <person name="Larsen T.O."/>
            <person name="Kjaerboelling I."/>
            <person name="Rothschild-Mancinelli K."/>
            <person name="Lyhne E.K."/>
            <person name="Kogle M.E."/>
            <person name="Barry K."/>
            <person name="Clum A."/>
            <person name="Na H."/>
            <person name="Ledsgaard L."/>
            <person name="Lin J."/>
            <person name="Lipzen A."/>
            <person name="Kuo A."/>
            <person name="Riley R."/>
            <person name="Mondo S."/>
            <person name="Labutti K."/>
            <person name="Haridas S."/>
            <person name="Pangalinan J."/>
            <person name="Salamov A.A."/>
            <person name="Simmons B.A."/>
            <person name="Magnuson J.K."/>
            <person name="Chen J."/>
            <person name="Drula E."/>
            <person name="Henrissat B."/>
            <person name="Wiebenga A."/>
            <person name="Lubbers R.J."/>
            <person name="Gomes A.C."/>
            <person name="Makela M.R."/>
            <person name="Stajich J."/>
            <person name="Grigoriev I.V."/>
            <person name="Mortensen U.H."/>
            <person name="De Vries R.P."/>
            <person name="Baker S.E."/>
            <person name="Andersen M.R."/>
        </authorList>
    </citation>
    <scope>NUCLEOTIDE SEQUENCE [LARGE SCALE GENOMIC DNA]</scope>
    <source>
        <strain evidence="2 3">CBS 123904</strain>
    </source>
</reference>
<feature type="region of interest" description="Disordered" evidence="1">
    <location>
        <begin position="211"/>
        <end position="257"/>
    </location>
</feature>
<evidence type="ECO:0000313" key="3">
    <source>
        <dbReference type="Proteomes" id="UP001610446"/>
    </source>
</evidence>